<dbReference type="HOGENOM" id="CLU_1933171_0_0_2"/>
<proteinExistence type="predicted"/>
<dbReference type="Proteomes" id="UP000032027">
    <property type="component" value="Chromosome"/>
</dbReference>
<keyword evidence="2" id="KW-1185">Reference proteome</keyword>
<evidence type="ECO:0000313" key="1">
    <source>
        <dbReference type="EMBL" id="AJM93213.1"/>
    </source>
</evidence>
<sequence length="130" mass="14966">MVEYTLYNSILVNGDIKKVFEVLKNSIIEMSYKTITVEEPFYMEVQRGKGGLLTTKIKDSKTNLKISLKEAPKGDVISILFDYKFNLKGLFTEKDKDFIQSELVKINHDLFDIGSSGKPKFLRDYSKLNK</sequence>
<gene>
    <name evidence="1" type="ORF">NPIRD3C_2003</name>
</gene>
<dbReference type="GeneID" id="41601077"/>
<dbReference type="KEGG" id="nid:NPIRD3C_2003"/>
<reference evidence="1 2" key="2">
    <citation type="journal article" date="2016" name="ISME J.">
        <title>Physiological and genomic characterization of two novel marine thaumarchaeal strains indicates niche differentiation.</title>
        <authorList>
            <person name="Bayer B."/>
            <person name="Vojvoda J."/>
            <person name="Offre P."/>
            <person name="Alves R.J."/>
            <person name="Elisabeth N.H."/>
            <person name="Garcia J.A."/>
            <person name="Volland J.M."/>
            <person name="Srivastava A."/>
            <person name="Schleper C."/>
            <person name="Herndl G.J."/>
        </authorList>
    </citation>
    <scope>NUCLEOTIDE SEQUENCE [LARGE SCALE GENOMIC DNA]</scope>
    <source>
        <strain evidence="1 2">D3C</strain>
    </source>
</reference>
<reference evidence="1 2" key="3">
    <citation type="journal article" date="2019" name="Int. J. Syst. Evol. Microbiol.">
        <title>Nitrosopumilus adriaticus sp. nov. and Nitrosopumilus piranensis sp. nov., two ammonia-oxidizing archaea from the Adriatic Sea and members of the class Nitrososphaeria.</title>
        <authorList>
            <person name="Bayer B."/>
            <person name="Vojvoda J."/>
            <person name="Reinthaler T."/>
            <person name="Reyes C."/>
            <person name="Pinto M."/>
            <person name="Herndl G.J."/>
        </authorList>
    </citation>
    <scope>NUCLEOTIDE SEQUENCE [LARGE SCALE GENOMIC DNA]</scope>
    <source>
        <strain evidence="1 2">D3C</strain>
    </source>
</reference>
<reference evidence="2" key="1">
    <citation type="submission" date="2015-02" db="EMBL/GenBank/DDBJ databases">
        <title>Characterization of two novel Thaumarchaeota isolated from the Northern Adriatic Sea.</title>
        <authorList>
            <person name="Bayer B."/>
            <person name="Vojvoda J."/>
            <person name="Offre P."/>
            <person name="Srivastava A."/>
            <person name="Elisabeth N."/>
            <person name="Garcia J.A.L."/>
            <person name="Schleper C."/>
            <person name="Herndl G.J."/>
        </authorList>
    </citation>
    <scope>NUCLEOTIDE SEQUENCE [LARGE SCALE GENOMIC DNA]</scope>
    <source>
        <strain evidence="2">D3C</strain>
    </source>
</reference>
<protein>
    <submittedName>
        <fullName evidence="1">Uncharacterized protein</fullName>
    </submittedName>
</protein>
<name>A0A0C5BTX8_9ARCH</name>
<dbReference type="RefSeq" id="WP_148703918.1">
    <property type="nucleotide sequence ID" value="NZ_CP010868.1"/>
</dbReference>
<dbReference type="EMBL" id="CP010868">
    <property type="protein sequence ID" value="AJM93213.1"/>
    <property type="molecule type" value="Genomic_DNA"/>
</dbReference>
<accession>A0A0C5BTX8</accession>
<organism evidence="1 2">
    <name type="scientific">Nitrosopumilus piranensis</name>
    <dbReference type="NCBI Taxonomy" id="1582439"/>
    <lineage>
        <taxon>Archaea</taxon>
        <taxon>Nitrososphaerota</taxon>
        <taxon>Nitrososphaeria</taxon>
        <taxon>Nitrosopumilales</taxon>
        <taxon>Nitrosopumilaceae</taxon>
        <taxon>Nitrosopumilus</taxon>
    </lineage>
</organism>
<dbReference type="PATRIC" id="fig|1582439.9.peg.2070"/>
<dbReference type="AlphaFoldDB" id="A0A0C5BTX8"/>
<evidence type="ECO:0000313" key="2">
    <source>
        <dbReference type="Proteomes" id="UP000032027"/>
    </source>
</evidence>